<dbReference type="Pfam" id="PF03704">
    <property type="entry name" value="BTAD"/>
    <property type="match status" value="1"/>
</dbReference>
<dbReference type="Pfam" id="PF25872">
    <property type="entry name" value="HTH_77"/>
    <property type="match status" value="1"/>
</dbReference>
<dbReference type="Gene3D" id="3.40.50.300">
    <property type="entry name" value="P-loop containing nucleotide triphosphate hydrolases"/>
    <property type="match status" value="1"/>
</dbReference>
<dbReference type="SUPFAM" id="SSF52540">
    <property type="entry name" value="P-loop containing nucleoside triphosphate hydrolases"/>
    <property type="match status" value="1"/>
</dbReference>
<dbReference type="PRINTS" id="PR00364">
    <property type="entry name" value="DISEASERSIST"/>
</dbReference>
<dbReference type="PANTHER" id="PTHR47691">
    <property type="entry name" value="REGULATOR-RELATED"/>
    <property type="match status" value="1"/>
</dbReference>
<dbReference type="InterPro" id="IPR005158">
    <property type="entry name" value="BTAD"/>
</dbReference>
<reference evidence="2" key="1">
    <citation type="submission" date="2024-05" db="EMBL/GenBank/DDBJ databases">
        <title>Herbiconiux sp. A18JL235.</title>
        <authorList>
            <person name="Zhang G."/>
        </authorList>
    </citation>
    <scope>NUCLEOTIDE SEQUENCE</scope>
    <source>
        <strain evidence="2">A18JL235</strain>
    </source>
</reference>
<gene>
    <name evidence="2" type="ORF">ABFY20_12190</name>
</gene>
<dbReference type="GO" id="GO:0003677">
    <property type="term" value="F:DNA binding"/>
    <property type="evidence" value="ECO:0007669"/>
    <property type="project" value="InterPro"/>
</dbReference>
<dbReference type="InterPro" id="IPR027417">
    <property type="entry name" value="P-loop_NTPase"/>
</dbReference>
<organism evidence="2">
    <name type="scientific">Herbiconiux sp. A18JL235</name>
    <dbReference type="NCBI Taxonomy" id="3152363"/>
    <lineage>
        <taxon>Bacteria</taxon>
        <taxon>Bacillati</taxon>
        <taxon>Actinomycetota</taxon>
        <taxon>Actinomycetes</taxon>
        <taxon>Micrococcales</taxon>
        <taxon>Microbacteriaceae</taxon>
        <taxon>Herbiconiux</taxon>
    </lineage>
</organism>
<dbReference type="RefSeq" id="WP_368496516.1">
    <property type="nucleotide sequence ID" value="NZ_CP162511.1"/>
</dbReference>
<protein>
    <submittedName>
        <fullName evidence="2">BTAD domain-containing putative transcriptional regulator</fullName>
    </submittedName>
</protein>
<feature type="domain" description="Bacterial transcriptional activator" evidence="1">
    <location>
        <begin position="96"/>
        <end position="236"/>
    </location>
</feature>
<dbReference type="InterPro" id="IPR058852">
    <property type="entry name" value="HTH_77"/>
</dbReference>
<proteinExistence type="predicted"/>
<dbReference type="Gene3D" id="1.10.10.10">
    <property type="entry name" value="Winged helix-like DNA-binding domain superfamily/Winged helix DNA-binding domain"/>
    <property type="match status" value="1"/>
</dbReference>
<dbReference type="GO" id="GO:0006355">
    <property type="term" value="P:regulation of DNA-templated transcription"/>
    <property type="evidence" value="ECO:0007669"/>
    <property type="project" value="InterPro"/>
</dbReference>
<dbReference type="InterPro" id="IPR016032">
    <property type="entry name" value="Sig_transdc_resp-reg_C-effctor"/>
</dbReference>
<dbReference type="EMBL" id="CP162511">
    <property type="protein sequence ID" value="XDI04105.1"/>
    <property type="molecule type" value="Genomic_DNA"/>
</dbReference>
<evidence type="ECO:0000259" key="1">
    <source>
        <dbReference type="SMART" id="SM01043"/>
    </source>
</evidence>
<name>A0AB39BC91_9MICO</name>
<dbReference type="Gene3D" id="1.25.40.10">
    <property type="entry name" value="Tetratricopeptide repeat domain"/>
    <property type="match status" value="1"/>
</dbReference>
<dbReference type="SUPFAM" id="SSF46894">
    <property type="entry name" value="C-terminal effector domain of the bipartite response regulators"/>
    <property type="match status" value="1"/>
</dbReference>
<evidence type="ECO:0000313" key="2">
    <source>
        <dbReference type="EMBL" id="XDI04105.1"/>
    </source>
</evidence>
<dbReference type="SUPFAM" id="SSF48452">
    <property type="entry name" value="TPR-like"/>
    <property type="match status" value="2"/>
</dbReference>
<sequence>MTEWMIGLSGAAVARNGDVVVPVRGGIPRGIVARLALDAGEPVSAELLIAELWADPPDAVLSSLRAHISRLRGREWGEVLRGSRDGYLLDVPRASVDLLAYRDGIAHAANLAPAARAEATAAAERSWQGEPFAGLGEHPFVQRVRDELWELRADALLELARWRSDHGEHAVAALLADQIVGRFPDREEPLLVRALALARAGRTSDALAAVDGFLRRADERGAVAPGGVLELRQSIVRHDPVVLAAGDDLEAGVERVGIPIPLTHFVGRARELDLIARGRAASRLVSLVGPAGVGKTRLAIEAARRTPGSVDEVQWLLDLTLATDSEQVLPLLATVIGAPRYTLDSVAQVLTGRRALLVVDNAEHVLGTVAALVAELLGRCEGLSIVVTSRESLRMPGERIVALGPMTGGDAPDAVQLFLHRVADTLGDGALDPDALETVTSLCEALEGIPLALELAASRLDVLTVDELLESIRTDRRIPLTASATGRHGSLDNAIRWSLSLLGDDERRLLAELSLFGGQFGHEAVSAVCDVEDARVLLLSLVRKSLVSATVLEGGVRRFVLLDSVRAVARSMLDELGVDVDAWSVRHGEWMLAFVERDSPLLVTAGGQTVRARFDVSRRDLHLAFGNAVARGDRSTAVRLVGAQAWYWYERGMVPYALGSIRTALALDGPDEPLAEARAAHAATFMSAIVETVGRVSQWVDVLAAAAVRADSPAYRMIAATQRAYLDAGAGDAAEAERQLAASSAEIAAAPPGAVPEWLLVNELHIRGDALRALGKPAQALACLDEAHVRATALGHGWAVRGTAYTTGKTLLEVGRAAEALGVLLSAAATCVRSGDWQSACAAVNIAGCALTVLERHRIAAEVFAALDQVGPRHDYDPVASDGGYAVDYRARARAALSPAEWQAAVATGTTRSFGDTVRAAASAARS</sequence>
<accession>A0AB39BC91</accession>
<dbReference type="InterPro" id="IPR036388">
    <property type="entry name" value="WH-like_DNA-bd_sf"/>
</dbReference>
<dbReference type="InterPro" id="IPR011990">
    <property type="entry name" value="TPR-like_helical_dom_sf"/>
</dbReference>
<dbReference type="AlphaFoldDB" id="A0AB39BC91"/>
<dbReference type="SMART" id="SM01043">
    <property type="entry name" value="BTAD"/>
    <property type="match status" value="1"/>
</dbReference>
<dbReference type="PANTHER" id="PTHR47691:SF3">
    <property type="entry name" value="HTH-TYPE TRANSCRIPTIONAL REGULATOR RV0890C-RELATED"/>
    <property type="match status" value="1"/>
</dbReference>